<sequence length="72" mass="7847">MTIFLLTLGFFLVIAVAMAIGYIIQNKTLAGSCGGLGSLGIEKACDCDNPCEKRQERERLAAEKERISIKNI</sequence>
<protein>
    <recommendedName>
        <fullName evidence="3">(Na+)-NQR maturation NqrM</fullName>
    </recommendedName>
</protein>
<keyword evidence="2" id="KW-1185">Reference proteome</keyword>
<dbReference type="AlphaFoldDB" id="A0A7X0TT90"/>
<dbReference type="InterPro" id="IPR007495">
    <property type="entry name" value="NqrM"/>
</dbReference>
<name>A0A7X0TT90_9GAMM</name>
<comment type="caution">
    <text evidence="1">The sequence shown here is derived from an EMBL/GenBank/DDBJ whole genome shotgun (WGS) entry which is preliminary data.</text>
</comment>
<dbReference type="Proteomes" id="UP000537141">
    <property type="component" value="Unassembled WGS sequence"/>
</dbReference>
<evidence type="ECO:0000313" key="1">
    <source>
        <dbReference type="EMBL" id="MBB6542971.1"/>
    </source>
</evidence>
<evidence type="ECO:0008006" key="3">
    <source>
        <dbReference type="Google" id="ProtNLM"/>
    </source>
</evidence>
<dbReference type="PANTHER" id="PTHR40691:SF1">
    <property type="entry name" value="EXPORTED PROTEIN"/>
    <property type="match status" value="1"/>
</dbReference>
<dbReference type="RefSeq" id="WP_184423776.1">
    <property type="nucleotide sequence ID" value="NZ_AP027362.1"/>
</dbReference>
<evidence type="ECO:0000313" key="2">
    <source>
        <dbReference type="Proteomes" id="UP000537141"/>
    </source>
</evidence>
<reference evidence="1 2" key="1">
    <citation type="submission" date="2020-08" db="EMBL/GenBank/DDBJ databases">
        <title>Genomic Encyclopedia of Type Strains, Phase IV (KMG-IV): sequencing the most valuable type-strain genomes for metagenomic binning, comparative biology and taxonomic classification.</title>
        <authorList>
            <person name="Goeker M."/>
        </authorList>
    </citation>
    <scope>NUCLEOTIDE SEQUENCE [LARGE SCALE GENOMIC DNA]</scope>
    <source>
        <strain evidence="1 2">DSM 26287</strain>
    </source>
</reference>
<dbReference type="Pfam" id="PF04400">
    <property type="entry name" value="NqrM"/>
    <property type="match status" value="1"/>
</dbReference>
<dbReference type="PANTHER" id="PTHR40691">
    <property type="entry name" value="(NA+)-NQR MATURATION NQRM"/>
    <property type="match status" value="1"/>
</dbReference>
<accession>A0A7X0TT90</accession>
<organism evidence="1 2">
    <name type="scientific">Thalassotalea piscium</name>
    <dbReference type="NCBI Taxonomy" id="1230533"/>
    <lineage>
        <taxon>Bacteria</taxon>
        <taxon>Pseudomonadati</taxon>
        <taxon>Pseudomonadota</taxon>
        <taxon>Gammaproteobacteria</taxon>
        <taxon>Alteromonadales</taxon>
        <taxon>Colwelliaceae</taxon>
        <taxon>Thalassotalea</taxon>
    </lineage>
</organism>
<gene>
    <name evidence="1" type="ORF">HNQ55_001475</name>
</gene>
<dbReference type="EMBL" id="JACHHU010000009">
    <property type="protein sequence ID" value="MBB6542971.1"/>
    <property type="molecule type" value="Genomic_DNA"/>
</dbReference>
<proteinExistence type="predicted"/>